<feature type="signal peptide" evidence="10">
    <location>
        <begin position="1"/>
        <end position="21"/>
    </location>
</feature>
<evidence type="ECO:0000256" key="6">
    <source>
        <dbReference type="ARBA" id="ARBA00023136"/>
    </source>
</evidence>
<dbReference type="GO" id="GO:0009279">
    <property type="term" value="C:cell outer membrane"/>
    <property type="evidence" value="ECO:0007669"/>
    <property type="project" value="UniProtKB-SubCell"/>
</dbReference>
<dbReference type="Proteomes" id="UP000198412">
    <property type="component" value="Unassembled WGS sequence"/>
</dbReference>
<dbReference type="InterPro" id="IPR039426">
    <property type="entry name" value="TonB-dep_rcpt-like"/>
</dbReference>
<dbReference type="InterPro" id="IPR023996">
    <property type="entry name" value="TonB-dep_OMP_SusC/RagA"/>
</dbReference>
<reference evidence="14" key="1">
    <citation type="submission" date="2017-06" db="EMBL/GenBank/DDBJ databases">
        <authorList>
            <person name="Varghese N."/>
            <person name="Submissions S."/>
        </authorList>
    </citation>
    <scope>NUCLEOTIDE SEQUENCE [LARGE SCALE GENOMIC DNA]</scope>
    <source>
        <strain evidence="14">DSM 27993</strain>
    </source>
</reference>
<keyword evidence="3 8" id="KW-1134">Transmembrane beta strand</keyword>
<dbReference type="Pfam" id="PF00593">
    <property type="entry name" value="TonB_dep_Rec_b-barrel"/>
    <property type="match status" value="1"/>
</dbReference>
<evidence type="ECO:0000259" key="11">
    <source>
        <dbReference type="Pfam" id="PF00593"/>
    </source>
</evidence>
<feature type="domain" description="TonB-dependent receptor plug" evidence="12">
    <location>
        <begin position="115"/>
        <end position="229"/>
    </location>
</feature>
<dbReference type="NCBIfam" id="TIGR04057">
    <property type="entry name" value="SusC_RagA_signa"/>
    <property type="match status" value="1"/>
</dbReference>
<dbReference type="NCBIfam" id="TIGR04056">
    <property type="entry name" value="OMP_RagA_SusC"/>
    <property type="match status" value="1"/>
</dbReference>
<keyword evidence="4 8" id="KW-0812">Transmembrane</keyword>
<keyword evidence="5 9" id="KW-0798">TonB box</keyword>
<evidence type="ECO:0000313" key="14">
    <source>
        <dbReference type="Proteomes" id="UP000198412"/>
    </source>
</evidence>
<dbReference type="InterPro" id="IPR023997">
    <property type="entry name" value="TonB-dep_OMP_SusC/RagA_CS"/>
</dbReference>
<dbReference type="InterPro" id="IPR037066">
    <property type="entry name" value="Plug_dom_sf"/>
</dbReference>
<dbReference type="EMBL" id="FZNX01000003">
    <property type="protein sequence ID" value="SNR62818.1"/>
    <property type="molecule type" value="Genomic_DNA"/>
</dbReference>
<dbReference type="PROSITE" id="PS52016">
    <property type="entry name" value="TONB_DEPENDENT_REC_3"/>
    <property type="match status" value="1"/>
</dbReference>
<dbReference type="Pfam" id="PF07715">
    <property type="entry name" value="Plug"/>
    <property type="match status" value="1"/>
</dbReference>
<dbReference type="OrthoDB" id="9768177at2"/>
<dbReference type="SUPFAM" id="SSF56935">
    <property type="entry name" value="Porins"/>
    <property type="match status" value="1"/>
</dbReference>
<evidence type="ECO:0000256" key="5">
    <source>
        <dbReference type="ARBA" id="ARBA00023077"/>
    </source>
</evidence>
<dbReference type="Pfam" id="PF13715">
    <property type="entry name" value="CarbopepD_reg_2"/>
    <property type="match status" value="1"/>
</dbReference>
<feature type="domain" description="TonB-dependent receptor-like beta-barrel" evidence="11">
    <location>
        <begin position="389"/>
        <end position="866"/>
    </location>
</feature>
<evidence type="ECO:0000256" key="9">
    <source>
        <dbReference type="RuleBase" id="RU003357"/>
    </source>
</evidence>
<keyword evidence="6 8" id="KW-0472">Membrane</keyword>
<feature type="chain" id="PRO_5012150298" evidence="10">
    <location>
        <begin position="22"/>
        <end position="978"/>
    </location>
</feature>
<dbReference type="AlphaFoldDB" id="A0A238XW72"/>
<evidence type="ECO:0000256" key="4">
    <source>
        <dbReference type="ARBA" id="ARBA00022692"/>
    </source>
</evidence>
<evidence type="ECO:0000256" key="2">
    <source>
        <dbReference type="ARBA" id="ARBA00022448"/>
    </source>
</evidence>
<sequence length="978" mass="107029">MKNFRFYLFSVVLLFPVLMFSQQTIKGTVTEATGNTVLPGVGIIIKGTTKGAATDFDGNYSIENVKSGDILVFSYIGFIAQEITVGNNNTINVSLKESAESLDEIVVIGYGTTTIKDATGSVAAVSEKDFNKGNIVTPASLISGRVAGVNITTDGAPGGGSAIRIRGGSSLGASNDPLIVIDGLPITNSSADGSRSILASINPNDIESMSILKDASSTAIYGSRASNGVIIITTKKGKSGFNIDINFKAGYQTIANKIDVFSGDDFRNLITERVAAGQGGISIDQLGNANTNWQDEIYEEKFTFDQSIAVSGALFKNVPARVSWGNTKQPGLRKTSKFERNSLAFNINPSLLEDHLKISINANISSENNRFAAGVEGAALYFDPTQPVYDATSPFGGFFEYHTNGIRDNAGRNPVANLMLRDDTSIVDRLYGNVKFDYKIHSLPELSAVVNLGYDRSYGVGSNILSAESINGFRFEEDGVVSYIGEETEYTSERKNVLLDAYLAYNKELENLNIEATAGYSYQKFTSEDFSTGNMRDPEAERDVATDPDVVLLGFFARTNLSFMDKYLLTLSYRRDGTSRFNSDNRWGNFPAAALAWKISEEDFLKDSEVVSSLKLRLGWGITGQQDIPASYAFLGRHQTGDSFSQYIFGNSAVIVGIPQSKFEDIKWEETTTYNIGFDYGLFNDKVSGSIEVYLKESNDLLANVAVADGSNFSNAGWQNIGQFTSKGLEFSIGSDIVSTDDLNVNVSYNLNLNNTVIDELAFGQDIEVGGIGGGTGSRIQVHREGFAPYSYFVYKQLYDNAGAPIEGAYADINQDGIINTSDRYIYKKPNADINMGFQTGINYKDFDFSFNLRASFGNYMYNNVNSSRAQYNLLQDVTALGNIPTAVLETNFVETSNVLISDYFLENASFLKMDNLNFGYTFNNFKKDISSIRVWSGVQNVFTITNYSGLDPEIFSGIDNTIYPRPRTFLMGANIKF</sequence>
<dbReference type="InterPro" id="IPR036942">
    <property type="entry name" value="Beta-barrel_TonB_sf"/>
</dbReference>
<evidence type="ECO:0000256" key="3">
    <source>
        <dbReference type="ARBA" id="ARBA00022452"/>
    </source>
</evidence>
<dbReference type="Gene3D" id="2.60.40.1120">
    <property type="entry name" value="Carboxypeptidase-like, regulatory domain"/>
    <property type="match status" value="1"/>
</dbReference>
<keyword evidence="2 8" id="KW-0813">Transport</keyword>
<keyword evidence="10" id="KW-0732">Signal</keyword>
<evidence type="ECO:0000256" key="10">
    <source>
        <dbReference type="SAM" id="SignalP"/>
    </source>
</evidence>
<keyword evidence="7 8" id="KW-0998">Cell outer membrane</keyword>
<evidence type="ECO:0000313" key="13">
    <source>
        <dbReference type="EMBL" id="SNR62818.1"/>
    </source>
</evidence>
<dbReference type="Gene3D" id="2.40.170.20">
    <property type="entry name" value="TonB-dependent receptor, beta-barrel domain"/>
    <property type="match status" value="1"/>
</dbReference>
<dbReference type="InterPro" id="IPR012910">
    <property type="entry name" value="Plug_dom"/>
</dbReference>
<dbReference type="SUPFAM" id="SSF49464">
    <property type="entry name" value="Carboxypeptidase regulatory domain-like"/>
    <property type="match status" value="1"/>
</dbReference>
<evidence type="ECO:0000256" key="8">
    <source>
        <dbReference type="PROSITE-ProRule" id="PRU01360"/>
    </source>
</evidence>
<comment type="subcellular location">
    <subcellularLocation>
        <location evidence="1 8">Cell outer membrane</location>
        <topology evidence="1 8">Multi-pass membrane protein</topology>
    </subcellularLocation>
</comment>
<evidence type="ECO:0000256" key="1">
    <source>
        <dbReference type="ARBA" id="ARBA00004571"/>
    </source>
</evidence>
<organism evidence="13 14">
    <name type="scientific">Lutibacter flavus</name>
    <dbReference type="NCBI Taxonomy" id="691689"/>
    <lineage>
        <taxon>Bacteria</taxon>
        <taxon>Pseudomonadati</taxon>
        <taxon>Bacteroidota</taxon>
        <taxon>Flavobacteriia</taxon>
        <taxon>Flavobacteriales</taxon>
        <taxon>Flavobacteriaceae</taxon>
        <taxon>Lutibacter</taxon>
    </lineage>
</organism>
<protein>
    <submittedName>
        <fullName evidence="13">Iron complex outermembrane recepter protein</fullName>
    </submittedName>
</protein>
<dbReference type="RefSeq" id="WP_089378430.1">
    <property type="nucleotide sequence ID" value="NZ_FZNX01000003.1"/>
</dbReference>
<evidence type="ECO:0000256" key="7">
    <source>
        <dbReference type="ARBA" id="ARBA00023237"/>
    </source>
</evidence>
<name>A0A238XW72_9FLAO</name>
<dbReference type="InterPro" id="IPR008969">
    <property type="entry name" value="CarboxyPept-like_regulatory"/>
</dbReference>
<accession>A0A238XW72</accession>
<comment type="similarity">
    <text evidence="8 9">Belongs to the TonB-dependent receptor family.</text>
</comment>
<evidence type="ECO:0000259" key="12">
    <source>
        <dbReference type="Pfam" id="PF07715"/>
    </source>
</evidence>
<gene>
    <name evidence="13" type="ORF">SAMN04488111_2150</name>
</gene>
<keyword evidence="14" id="KW-1185">Reference proteome</keyword>
<proteinExistence type="inferred from homology"/>
<dbReference type="InterPro" id="IPR000531">
    <property type="entry name" value="Beta-barrel_TonB"/>
</dbReference>
<dbReference type="Gene3D" id="2.170.130.10">
    <property type="entry name" value="TonB-dependent receptor, plug domain"/>
    <property type="match status" value="1"/>
</dbReference>